<gene>
    <name evidence="1" type="ORF">EJ04DRAFT_36766</name>
</gene>
<dbReference type="AlphaFoldDB" id="A0A9P4QTJ8"/>
<keyword evidence="2" id="KW-1185">Reference proteome</keyword>
<dbReference type="Proteomes" id="UP000799444">
    <property type="component" value="Unassembled WGS sequence"/>
</dbReference>
<sequence length="111" mass="12682">MVSLSISSLWQFGRLPFPSLAYARFRMDQGRCYAVIYCLPFCALCRLTSPSCTLRSGDSSMDPQKLQFPVSFSFPTDDRYGARQVHRRMRDIWGSFVNLDGMCYSLIEGIS</sequence>
<evidence type="ECO:0000313" key="2">
    <source>
        <dbReference type="Proteomes" id="UP000799444"/>
    </source>
</evidence>
<name>A0A9P4QTJ8_9PLEO</name>
<dbReference type="EMBL" id="ML996212">
    <property type="protein sequence ID" value="KAF2730686.1"/>
    <property type="molecule type" value="Genomic_DNA"/>
</dbReference>
<evidence type="ECO:0000313" key="1">
    <source>
        <dbReference type="EMBL" id="KAF2730686.1"/>
    </source>
</evidence>
<proteinExistence type="predicted"/>
<protein>
    <submittedName>
        <fullName evidence="1">Uncharacterized protein</fullName>
    </submittedName>
</protein>
<comment type="caution">
    <text evidence="1">The sequence shown here is derived from an EMBL/GenBank/DDBJ whole genome shotgun (WGS) entry which is preliminary data.</text>
</comment>
<organism evidence="1 2">
    <name type="scientific">Polyplosphaeria fusca</name>
    <dbReference type="NCBI Taxonomy" id="682080"/>
    <lineage>
        <taxon>Eukaryota</taxon>
        <taxon>Fungi</taxon>
        <taxon>Dikarya</taxon>
        <taxon>Ascomycota</taxon>
        <taxon>Pezizomycotina</taxon>
        <taxon>Dothideomycetes</taxon>
        <taxon>Pleosporomycetidae</taxon>
        <taxon>Pleosporales</taxon>
        <taxon>Tetraplosphaeriaceae</taxon>
        <taxon>Polyplosphaeria</taxon>
    </lineage>
</organism>
<accession>A0A9P4QTJ8</accession>
<reference evidence="1" key="1">
    <citation type="journal article" date="2020" name="Stud. Mycol.">
        <title>101 Dothideomycetes genomes: a test case for predicting lifestyles and emergence of pathogens.</title>
        <authorList>
            <person name="Haridas S."/>
            <person name="Albert R."/>
            <person name="Binder M."/>
            <person name="Bloem J."/>
            <person name="Labutti K."/>
            <person name="Salamov A."/>
            <person name="Andreopoulos B."/>
            <person name="Baker S."/>
            <person name="Barry K."/>
            <person name="Bills G."/>
            <person name="Bluhm B."/>
            <person name="Cannon C."/>
            <person name="Castanera R."/>
            <person name="Culley D."/>
            <person name="Daum C."/>
            <person name="Ezra D."/>
            <person name="Gonzalez J."/>
            <person name="Henrissat B."/>
            <person name="Kuo A."/>
            <person name="Liang C."/>
            <person name="Lipzen A."/>
            <person name="Lutzoni F."/>
            <person name="Magnuson J."/>
            <person name="Mondo S."/>
            <person name="Nolan M."/>
            <person name="Ohm R."/>
            <person name="Pangilinan J."/>
            <person name="Park H.-J."/>
            <person name="Ramirez L."/>
            <person name="Alfaro M."/>
            <person name="Sun H."/>
            <person name="Tritt A."/>
            <person name="Yoshinaga Y."/>
            <person name="Zwiers L.-H."/>
            <person name="Turgeon B."/>
            <person name="Goodwin S."/>
            <person name="Spatafora J."/>
            <person name="Crous P."/>
            <person name="Grigoriev I."/>
        </authorList>
    </citation>
    <scope>NUCLEOTIDE SEQUENCE</scope>
    <source>
        <strain evidence="1">CBS 125425</strain>
    </source>
</reference>